<dbReference type="AlphaFoldDB" id="A0A1S8S9Z7"/>
<reference evidence="1 2" key="1">
    <citation type="submission" date="2016-05" db="EMBL/GenBank/DDBJ databases">
        <title>Microbial solvent formation.</title>
        <authorList>
            <person name="Poehlein A."/>
            <person name="Montoya Solano J.D."/>
            <person name="Flitsch S."/>
            <person name="Krabben P."/>
            <person name="Duerre P."/>
            <person name="Daniel R."/>
        </authorList>
    </citation>
    <scope>NUCLEOTIDE SEQUENCE [LARGE SCALE GENOMIC DNA]</scope>
    <source>
        <strain evidence="1 2">DSM 53</strain>
    </source>
</reference>
<accession>A0A1S8S9Z7</accession>
<name>A0A1S8S9Z7_CLOBE</name>
<dbReference type="RefSeq" id="WP_077838532.1">
    <property type="nucleotide sequence ID" value="NZ_JABTAE010000001.1"/>
</dbReference>
<sequence length="270" mass="29859">MSDIQKLYIDLDLKENLLVTVNCKQLDNLNLILNIWDNGIQADLNNYRCRLKALKQDQVPLIQNTDITINNNEVNIASDEQLTTTSGMVKMELQFIDKITGEKKSTFNLNIKVIASVLEVDRTISVATITLLQELDNKLDEVEDIGDVLDEAKTVKADLESDITNTKTVKENLDVSINTANTTKTALDTSNTNATNTKNALNTSITNANNSKTALDASKTNADNSKNVLDNENLRAESNITSLKNFGNINVDGGTFFETYIDWSMNGGTF</sequence>
<dbReference type="Proteomes" id="UP000190973">
    <property type="component" value="Unassembled WGS sequence"/>
</dbReference>
<evidence type="ECO:0008006" key="3">
    <source>
        <dbReference type="Google" id="ProtNLM"/>
    </source>
</evidence>
<dbReference type="EMBL" id="LZZI01000026">
    <property type="protein sequence ID" value="OOM62197.1"/>
    <property type="molecule type" value="Genomic_DNA"/>
</dbReference>
<protein>
    <recommendedName>
        <fullName evidence="3">BppU N-terminal domain-containing protein</fullName>
    </recommendedName>
</protein>
<comment type="caution">
    <text evidence="1">The sequence shown here is derived from an EMBL/GenBank/DDBJ whole genome shotgun (WGS) entry which is preliminary data.</text>
</comment>
<proteinExistence type="predicted"/>
<organism evidence="1 2">
    <name type="scientific">Clostridium beijerinckii</name>
    <name type="common">Clostridium MP</name>
    <dbReference type="NCBI Taxonomy" id="1520"/>
    <lineage>
        <taxon>Bacteria</taxon>
        <taxon>Bacillati</taxon>
        <taxon>Bacillota</taxon>
        <taxon>Clostridia</taxon>
        <taxon>Eubacteriales</taxon>
        <taxon>Clostridiaceae</taxon>
        <taxon>Clostridium</taxon>
    </lineage>
</organism>
<evidence type="ECO:0000313" key="2">
    <source>
        <dbReference type="Proteomes" id="UP000190973"/>
    </source>
</evidence>
<gene>
    <name evidence="1" type="ORF">CLBCK_19000</name>
</gene>
<evidence type="ECO:0000313" key="1">
    <source>
        <dbReference type="EMBL" id="OOM62197.1"/>
    </source>
</evidence>